<evidence type="ECO:0000259" key="2">
    <source>
        <dbReference type="PROSITE" id="PS50222"/>
    </source>
</evidence>
<dbReference type="Proteomes" id="UP000515154">
    <property type="component" value="Linkage group LG11"/>
</dbReference>
<dbReference type="SMART" id="SM00054">
    <property type="entry name" value="EFh"/>
    <property type="match status" value="3"/>
</dbReference>
<dbReference type="GO" id="GO:0005509">
    <property type="term" value="F:calcium ion binding"/>
    <property type="evidence" value="ECO:0007669"/>
    <property type="project" value="InterPro"/>
</dbReference>
<dbReference type="SUPFAM" id="SSF47473">
    <property type="entry name" value="EF-hand"/>
    <property type="match status" value="1"/>
</dbReference>
<dbReference type="AlphaFoldDB" id="A0A6P7SVM6"/>
<dbReference type="Pfam" id="PF13499">
    <property type="entry name" value="EF-hand_7"/>
    <property type="match status" value="1"/>
</dbReference>
<feature type="domain" description="EF-hand" evidence="2">
    <location>
        <begin position="17"/>
        <end position="52"/>
    </location>
</feature>
<feature type="domain" description="EF-hand" evidence="2">
    <location>
        <begin position="122"/>
        <end position="157"/>
    </location>
</feature>
<dbReference type="InterPro" id="IPR018247">
    <property type="entry name" value="EF_Hand_1_Ca_BS"/>
</dbReference>
<dbReference type="RefSeq" id="XP_029642325.1">
    <property type="nucleotide sequence ID" value="XM_029786465.2"/>
</dbReference>
<sequence length="208" mass="23981">MSHLEEISTDKIHFSDFVKEKIRVWFKMMDTTKDGFMAKEDFELIANRFAVQYNLDEDRAKEIYGWLVDGFKKVDNEHSGDVMPLVTQMAEAIKNGAKISEDEYIGAIGQLMTVDPLMARNSLKSAVTLFFQIFDFDKDGFITCDELEKGLACFGYGNKEVIDKVFECMVKDHVGKMSQDEYVNAWLDFIFGEDKDNPFVKYFAPHLL</sequence>
<accession>A0A6P7SVM6</accession>
<reference evidence="4" key="1">
    <citation type="submission" date="2025-08" db="UniProtKB">
        <authorList>
            <consortium name="RefSeq"/>
        </authorList>
    </citation>
    <scope>IDENTIFICATION</scope>
</reference>
<evidence type="ECO:0000313" key="3">
    <source>
        <dbReference type="Proteomes" id="UP000515154"/>
    </source>
</evidence>
<evidence type="ECO:0000256" key="1">
    <source>
        <dbReference type="ARBA" id="ARBA00022837"/>
    </source>
</evidence>
<evidence type="ECO:0000313" key="4">
    <source>
        <dbReference type="RefSeq" id="XP_029642325.1"/>
    </source>
</evidence>
<keyword evidence="1" id="KW-0106">Calcium</keyword>
<keyword evidence="3" id="KW-1185">Reference proteome</keyword>
<proteinExistence type="predicted"/>
<dbReference type="Gene3D" id="1.10.238.10">
    <property type="entry name" value="EF-hand"/>
    <property type="match status" value="1"/>
</dbReference>
<dbReference type="InterPro" id="IPR002048">
    <property type="entry name" value="EF_hand_dom"/>
</dbReference>
<protein>
    <submittedName>
        <fullName evidence="4">Sarcoplasmic calcium-binding protein-like</fullName>
    </submittedName>
</protein>
<dbReference type="InterPro" id="IPR011992">
    <property type="entry name" value="EF-hand-dom_pair"/>
</dbReference>
<dbReference type="KEGG" id="osn:115216981"/>
<dbReference type="PROSITE" id="PS50222">
    <property type="entry name" value="EF_HAND_2"/>
    <property type="match status" value="2"/>
</dbReference>
<organism evidence="3 4">
    <name type="scientific">Octopus sinensis</name>
    <name type="common">East Asian common octopus</name>
    <dbReference type="NCBI Taxonomy" id="2607531"/>
    <lineage>
        <taxon>Eukaryota</taxon>
        <taxon>Metazoa</taxon>
        <taxon>Spiralia</taxon>
        <taxon>Lophotrochozoa</taxon>
        <taxon>Mollusca</taxon>
        <taxon>Cephalopoda</taxon>
        <taxon>Coleoidea</taxon>
        <taxon>Octopodiformes</taxon>
        <taxon>Octopoda</taxon>
        <taxon>Incirrata</taxon>
        <taxon>Octopodidae</taxon>
        <taxon>Octopus</taxon>
    </lineage>
</organism>
<gene>
    <name evidence="4" type="primary">LOC115216981</name>
</gene>
<dbReference type="PROSITE" id="PS00018">
    <property type="entry name" value="EF_HAND_1"/>
    <property type="match status" value="1"/>
</dbReference>
<name>A0A6P7SVM6_9MOLL</name>